<name>A0A2D6YG01_9DELT</name>
<proteinExistence type="predicted"/>
<dbReference type="InterPro" id="IPR022791">
    <property type="entry name" value="L-PG_synthase/AglD"/>
</dbReference>
<evidence type="ECO:0000313" key="7">
    <source>
        <dbReference type="EMBL" id="MAH62101.1"/>
    </source>
</evidence>
<feature type="transmembrane region" description="Helical" evidence="6">
    <location>
        <begin position="167"/>
        <end position="190"/>
    </location>
</feature>
<dbReference type="Proteomes" id="UP000226525">
    <property type="component" value="Unassembled WGS sequence"/>
</dbReference>
<evidence type="ECO:0000256" key="5">
    <source>
        <dbReference type="ARBA" id="ARBA00023136"/>
    </source>
</evidence>
<dbReference type="PANTHER" id="PTHR40277:SF1">
    <property type="entry name" value="BLL5419 PROTEIN"/>
    <property type="match status" value="1"/>
</dbReference>
<evidence type="ECO:0000256" key="1">
    <source>
        <dbReference type="ARBA" id="ARBA00004651"/>
    </source>
</evidence>
<feature type="transmembrane region" description="Helical" evidence="6">
    <location>
        <begin position="89"/>
        <end position="118"/>
    </location>
</feature>
<feature type="transmembrane region" description="Helical" evidence="6">
    <location>
        <begin position="54"/>
        <end position="77"/>
    </location>
</feature>
<keyword evidence="5 6" id="KW-0472">Membrane</keyword>
<feature type="transmembrane region" description="Helical" evidence="6">
    <location>
        <begin position="264"/>
        <end position="284"/>
    </location>
</feature>
<comment type="subcellular location">
    <subcellularLocation>
        <location evidence="1">Cell membrane</location>
        <topology evidence="1">Multi-pass membrane protein</topology>
    </subcellularLocation>
</comment>
<feature type="transmembrane region" description="Helical" evidence="6">
    <location>
        <begin position="226"/>
        <end position="252"/>
    </location>
</feature>
<evidence type="ECO:0000313" key="8">
    <source>
        <dbReference type="Proteomes" id="UP000226525"/>
    </source>
</evidence>
<keyword evidence="3 6" id="KW-0812">Transmembrane</keyword>
<evidence type="ECO:0000256" key="2">
    <source>
        <dbReference type="ARBA" id="ARBA00022475"/>
    </source>
</evidence>
<gene>
    <name evidence="7" type="ORF">CMN54_01370</name>
</gene>
<comment type="caution">
    <text evidence="7">The sequence shown here is derived from an EMBL/GenBank/DDBJ whole genome shotgun (WGS) entry which is preliminary data.</text>
</comment>
<evidence type="ECO:0000256" key="4">
    <source>
        <dbReference type="ARBA" id="ARBA00022989"/>
    </source>
</evidence>
<feature type="transmembrane region" description="Helical" evidence="6">
    <location>
        <begin position="304"/>
        <end position="326"/>
    </location>
</feature>
<dbReference type="Pfam" id="PF03706">
    <property type="entry name" value="LPG_synthase_TM"/>
    <property type="match status" value="1"/>
</dbReference>
<evidence type="ECO:0000256" key="6">
    <source>
        <dbReference type="SAM" id="Phobius"/>
    </source>
</evidence>
<keyword evidence="4 6" id="KW-1133">Transmembrane helix</keyword>
<dbReference type="AlphaFoldDB" id="A0A2D6YG01"/>
<evidence type="ECO:0000256" key="3">
    <source>
        <dbReference type="ARBA" id="ARBA00022692"/>
    </source>
</evidence>
<organism evidence="7 8">
    <name type="scientific">SAR324 cluster bacterium</name>
    <dbReference type="NCBI Taxonomy" id="2024889"/>
    <lineage>
        <taxon>Bacteria</taxon>
        <taxon>Deltaproteobacteria</taxon>
        <taxon>SAR324 cluster</taxon>
    </lineage>
</organism>
<dbReference type="EMBL" id="NZEX01000013">
    <property type="protein sequence ID" value="MAH62101.1"/>
    <property type="molecule type" value="Genomic_DNA"/>
</dbReference>
<protein>
    <submittedName>
        <fullName evidence="7">Uncharacterized protein</fullName>
    </submittedName>
</protein>
<sequence length="341" mass="38404">MAESIDSIKYQLMKKFLLISGKLALVIGILHYLISSDRLNLERLFLLKDSPDLLMLILFVLIVLVIPLAALRWWLLLRALGLQISPRRTFLLTWIGNFFNSTLPGAVTGDFVKGYYIIKTNAEESRTNAFMTVLIDRFVGLFGLIVISFFSLIANLSIFLENPRLHGLIWMICLSFFATTCFYSLVIWPFHNGEDPFLEVFERLPAKKFTTKIYLSFKSYQNQKPILLSTLLIAVLIHCLVAFLFLEIALLVTATEIGLGTQLFLMPIGLISTAIPLAPGGIGIGHVAFESLYQLVGVTGGADIFNMYIIMQLAVYLLGGIPYFLYNSEYHIPPENISRSM</sequence>
<reference evidence="8" key="1">
    <citation type="submission" date="2017-09" db="EMBL/GenBank/DDBJ databases">
        <title>The Reconstruction of 2,631 Draft Metagenome-Assembled Genomes from the Global Oceans.</title>
        <authorList>
            <person name="Tully B.J."/>
            <person name="Graham E.D."/>
            <person name="Heidelberg J.F."/>
        </authorList>
    </citation>
    <scope>NUCLEOTIDE SEQUENCE [LARGE SCALE GENOMIC DNA]</scope>
</reference>
<accession>A0A2D6YG01</accession>
<dbReference type="PANTHER" id="PTHR40277">
    <property type="entry name" value="BLL5419 PROTEIN"/>
    <property type="match status" value="1"/>
</dbReference>
<feature type="transmembrane region" description="Helical" evidence="6">
    <location>
        <begin position="16"/>
        <end position="34"/>
    </location>
</feature>
<keyword evidence="2" id="KW-1003">Cell membrane</keyword>
<dbReference type="GO" id="GO:0005886">
    <property type="term" value="C:plasma membrane"/>
    <property type="evidence" value="ECO:0007669"/>
    <property type="project" value="UniProtKB-SubCell"/>
</dbReference>
<dbReference type="NCBIfam" id="TIGR00374">
    <property type="entry name" value="flippase-like domain"/>
    <property type="match status" value="1"/>
</dbReference>
<feature type="transmembrane region" description="Helical" evidence="6">
    <location>
        <begin position="138"/>
        <end position="160"/>
    </location>
</feature>